<dbReference type="Pfam" id="PF00307">
    <property type="entry name" value="CH"/>
    <property type="match status" value="1"/>
</dbReference>
<reference evidence="7 8" key="1">
    <citation type="journal article" date="2017" name="Mol. Plant">
        <title>The Genome of Medicinal Plant Macleaya cordata Provides New Insights into Benzylisoquinoline Alkaloids Metabolism.</title>
        <authorList>
            <person name="Liu X."/>
            <person name="Liu Y."/>
            <person name="Huang P."/>
            <person name="Ma Y."/>
            <person name="Qing Z."/>
            <person name="Tang Q."/>
            <person name="Cao H."/>
            <person name="Cheng P."/>
            <person name="Zheng Y."/>
            <person name="Yuan Z."/>
            <person name="Zhou Y."/>
            <person name="Liu J."/>
            <person name="Tang Z."/>
            <person name="Zhuo Y."/>
            <person name="Zhang Y."/>
            <person name="Yu L."/>
            <person name="Huang J."/>
            <person name="Yang P."/>
            <person name="Peng Q."/>
            <person name="Zhang J."/>
            <person name="Jiang W."/>
            <person name="Zhang Z."/>
            <person name="Lin K."/>
            <person name="Ro D.K."/>
            <person name="Chen X."/>
            <person name="Xiong X."/>
            <person name="Shang Y."/>
            <person name="Huang S."/>
            <person name="Zeng J."/>
        </authorList>
    </citation>
    <scope>NUCLEOTIDE SEQUENCE [LARGE SCALE GENOMIC DNA]</scope>
    <source>
        <strain evidence="8">cv. BLH2017</strain>
        <tissue evidence="7">Root</tissue>
    </source>
</reference>
<keyword evidence="4" id="KW-0112">Calmodulin-binding</keyword>
<dbReference type="Gene3D" id="1.25.10.10">
    <property type="entry name" value="Leucine-rich Repeat Variant"/>
    <property type="match status" value="1"/>
</dbReference>
<evidence type="ECO:0000256" key="4">
    <source>
        <dbReference type="ARBA" id="ARBA00022860"/>
    </source>
</evidence>
<dbReference type="InterPro" id="IPR001715">
    <property type="entry name" value="CH_dom"/>
</dbReference>
<dbReference type="GO" id="GO:0000922">
    <property type="term" value="C:spindle pole"/>
    <property type="evidence" value="ECO:0007669"/>
    <property type="project" value="TreeGrafter"/>
</dbReference>
<dbReference type="SUPFAM" id="SSF52540">
    <property type="entry name" value="P-loop containing nucleoside triphosphate hydrolases"/>
    <property type="match status" value="3"/>
</dbReference>
<dbReference type="Pfam" id="PF00612">
    <property type="entry name" value="IQ"/>
    <property type="match status" value="7"/>
</dbReference>
<dbReference type="InParanoid" id="A0A200Q6J9"/>
<dbReference type="InterPro" id="IPR027417">
    <property type="entry name" value="P-loop_NTPase"/>
</dbReference>
<dbReference type="SMART" id="SM00015">
    <property type="entry name" value="IQ"/>
    <property type="match status" value="11"/>
</dbReference>
<dbReference type="InterPro" id="IPR011989">
    <property type="entry name" value="ARM-like"/>
</dbReference>
<dbReference type="InterPro" id="IPR000048">
    <property type="entry name" value="IQ_motif_EF-hand-BS"/>
</dbReference>
<dbReference type="InterPro" id="IPR000225">
    <property type="entry name" value="Armadillo"/>
</dbReference>
<dbReference type="GO" id="GO:0005516">
    <property type="term" value="F:calmodulin binding"/>
    <property type="evidence" value="ECO:0007669"/>
    <property type="project" value="UniProtKB-KW"/>
</dbReference>
<dbReference type="AlphaFoldDB" id="A0A200Q6J9"/>
<keyword evidence="8" id="KW-1185">Reference proteome</keyword>
<dbReference type="InterPro" id="IPR051185">
    <property type="entry name" value="ASPM"/>
</dbReference>
<dbReference type="GO" id="GO:0000278">
    <property type="term" value="P:mitotic cell cycle"/>
    <property type="evidence" value="ECO:0007669"/>
    <property type="project" value="TreeGrafter"/>
</dbReference>
<protein>
    <submittedName>
        <fullName evidence="7">IQ motif</fullName>
    </submittedName>
</protein>
<keyword evidence="2" id="KW-0963">Cytoplasm</keyword>
<dbReference type="CDD" id="cd23767">
    <property type="entry name" value="IQCD"/>
    <property type="match status" value="1"/>
</dbReference>
<evidence type="ECO:0000313" key="7">
    <source>
        <dbReference type="EMBL" id="OVA06093.1"/>
    </source>
</evidence>
<comment type="subcellular location">
    <subcellularLocation>
        <location evidence="1">Cytoplasm</location>
    </subcellularLocation>
</comment>
<evidence type="ECO:0000259" key="6">
    <source>
        <dbReference type="PROSITE" id="PS50021"/>
    </source>
</evidence>
<dbReference type="InterPro" id="IPR016024">
    <property type="entry name" value="ARM-type_fold"/>
</dbReference>
<dbReference type="OrthoDB" id="2148418at2759"/>
<dbReference type="SUPFAM" id="SSF48371">
    <property type="entry name" value="ARM repeat"/>
    <property type="match status" value="1"/>
</dbReference>
<dbReference type="SMART" id="SM00185">
    <property type="entry name" value="ARM"/>
    <property type="match status" value="2"/>
</dbReference>
<organism evidence="7 8">
    <name type="scientific">Macleaya cordata</name>
    <name type="common">Five-seeded plume-poppy</name>
    <name type="synonym">Bocconia cordata</name>
    <dbReference type="NCBI Taxonomy" id="56857"/>
    <lineage>
        <taxon>Eukaryota</taxon>
        <taxon>Viridiplantae</taxon>
        <taxon>Streptophyta</taxon>
        <taxon>Embryophyta</taxon>
        <taxon>Tracheophyta</taxon>
        <taxon>Spermatophyta</taxon>
        <taxon>Magnoliopsida</taxon>
        <taxon>Ranunculales</taxon>
        <taxon>Papaveraceae</taxon>
        <taxon>Papaveroideae</taxon>
        <taxon>Macleaya</taxon>
    </lineage>
</organism>
<evidence type="ECO:0000256" key="2">
    <source>
        <dbReference type="ARBA" id="ARBA00022490"/>
    </source>
</evidence>
<proteinExistence type="predicted"/>
<evidence type="ECO:0000313" key="8">
    <source>
        <dbReference type="Proteomes" id="UP000195402"/>
    </source>
</evidence>
<dbReference type="PANTHER" id="PTHR22706">
    <property type="entry name" value="ASSEMBLY FACTOR FOR SPINDLE MICROTUBULES"/>
    <property type="match status" value="1"/>
</dbReference>
<dbReference type="Gene3D" id="1.10.418.10">
    <property type="entry name" value="Calponin-like domain"/>
    <property type="match status" value="1"/>
</dbReference>
<evidence type="ECO:0000256" key="3">
    <source>
        <dbReference type="ARBA" id="ARBA00022737"/>
    </source>
</evidence>
<dbReference type="InterPro" id="IPR036872">
    <property type="entry name" value="CH_dom_sf"/>
</dbReference>
<gene>
    <name evidence="7" type="ORF">BVC80_91g9</name>
</gene>
<dbReference type="GO" id="GO:0007051">
    <property type="term" value="P:spindle organization"/>
    <property type="evidence" value="ECO:0007669"/>
    <property type="project" value="TreeGrafter"/>
</dbReference>
<dbReference type="Gene3D" id="1.20.5.190">
    <property type="match status" value="5"/>
</dbReference>
<feature type="domain" description="Calponin-homology (CH)" evidence="6">
    <location>
        <begin position="186"/>
        <end position="308"/>
    </location>
</feature>
<name>A0A200Q6J9_MACCD</name>
<dbReference type="EMBL" id="MVGT01002959">
    <property type="protein sequence ID" value="OVA06093.1"/>
    <property type="molecule type" value="Genomic_DNA"/>
</dbReference>
<feature type="repeat" description="ARM" evidence="5">
    <location>
        <begin position="1003"/>
        <end position="1050"/>
    </location>
</feature>
<dbReference type="SUPFAM" id="SSF47576">
    <property type="entry name" value="Calponin-homology domain, CH-domain"/>
    <property type="match status" value="1"/>
</dbReference>
<dbReference type="GO" id="GO:0051295">
    <property type="term" value="P:establishment of meiotic spindle localization"/>
    <property type="evidence" value="ECO:0007669"/>
    <property type="project" value="TreeGrafter"/>
</dbReference>
<comment type="caution">
    <text evidence="7">The sequence shown here is derived from an EMBL/GenBank/DDBJ whole genome shotgun (WGS) entry which is preliminary data.</text>
</comment>
<evidence type="ECO:0000256" key="1">
    <source>
        <dbReference type="ARBA" id="ARBA00004496"/>
    </source>
</evidence>
<keyword evidence="3" id="KW-0677">Repeat</keyword>
<dbReference type="PROSITE" id="PS50021">
    <property type="entry name" value="CH"/>
    <property type="match status" value="1"/>
</dbReference>
<dbReference type="PROSITE" id="PS50176">
    <property type="entry name" value="ARM_REPEAT"/>
    <property type="match status" value="1"/>
</dbReference>
<dbReference type="Pfam" id="PF00514">
    <property type="entry name" value="Arm"/>
    <property type="match status" value="1"/>
</dbReference>
<sequence>MRAYLSLDSCKGVLTVMSQVVKNIDDGRLRMKAHCPIVTDVGMKEKATRILMCYNPTWLRIGLYIVFGGDSLLPVGDVNSDQELMFLKMMIEKQFFSHAGLAKTYAYNKLVEGLYRPGYFEALGNVILKRFLLLVLVLDRAKSLSSLPINYGIDGTDGGSPLLFSHQSNIKSSRQVIHDFLSSEVMHGEGNLLAHLVIVGYKVSYQQNLLFEYDFRITDLFDDLQDGVRLCRAIQLLQRDASILKKISVPSDNRKKNLVNCGVALQYLKQAGVPLSDEDGVTIVAEDVATGEKELTLSMLWNMFVHLQLPLLINKMLLFEELSKVKGAHLVSFCFLFITFEEICQKYDLKIDGFTSLLDGKAMWCLIDYYFRNELHSACSYKAVQNSSDEESTLWTGVSTDAVHNFILSQKLTKILGNFPEVLQISDILEHNGACNERSVIILVVFLSSQLIGKKNMDLQNVHRLLGSSYRSPETKGSSLDKCFLNVETPDNQDEKNHCSSEDSVKKFKIVQAWWRDMVKRNHQCETKHDNSVGHCHLPSKQSTDSQREKATKIIQSCFRGFVERQKFQKIKTATSFLQTVVRAWLMVKRAGAFNKFSVIVLNQLSFESQKDSIIFEEYLRFLVERHNFIRLKKSILLIQHAARVWITQRHHRYLRYVVRVDNLHKNELVCREKKGEDLQIKAAVKIQLAWRTFTLQKFLFNRCLAATKIQSHWRGWLMRRKFLHQKKAIIKIQSGLRCIKCWRSFQQYRLQTRSAIIIQSHFRGLISRRGASRERHFIILIQSHWRRWLMRKEFLNKREAARKIQSDFRCVKCWREFLHYRNAAINIQRFVRGQVVRNRLLGASCGTAIYSGCAYQNPRSCIQNLELKILVYSVLKLQRWWKRVLMLKSRTRSATMIQCHIRGWIARRDANKERRRIVVIQSYWKGYLARKESRGQLLDLRLRVQKSAANVDNSMRLINRLVAALSELLSFRSVSSVLQTCATLDVATQHSQKCCETLVAAGAIKTLLKLIRSVSRSIPDQEVLKHALSTLRNLARYPDLAQVLIDADGSLELIVSEFLRNKEEGYYIASQLLKKLFLTPKGIQTIRSLPALLKRLHNLVDDLKRRVIMEKRNPRSLPGKDHNERRLKEASELLKLITNS</sequence>
<dbReference type="CDD" id="cd21223">
    <property type="entry name" value="CH_ASPM_rpt1"/>
    <property type="match status" value="1"/>
</dbReference>
<dbReference type="Proteomes" id="UP000195402">
    <property type="component" value="Unassembled WGS sequence"/>
</dbReference>
<evidence type="ECO:0000256" key="5">
    <source>
        <dbReference type="PROSITE-ProRule" id="PRU00259"/>
    </source>
</evidence>
<dbReference type="PANTHER" id="PTHR22706:SF1">
    <property type="entry name" value="ASSEMBLY FACTOR FOR SPINDLE MICROTUBULES"/>
    <property type="match status" value="1"/>
</dbReference>
<accession>A0A200Q6J9</accession>
<dbReference type="PROSITE" id="PS50096">
    <property type="entry name" value="IQ"/>
    <property type="match status" value="7"/>
</dbReference>
<dbReference type="OMA" id="YSQKCCE"/>
<dbReference type="GO" id="GO:0005737">
    <property type="term" value="C:cytoplasm"/>
    <property type="evidence" value="ECO:0007669"/>
    <property type="project" value="UniProtKB-SubCell"/>
</dbReference>
<dbReference type="STRING" id="56857.A0A200Q6J9"/>
<dbReference type="FunCoup" id="A0A200Q6J9">
    <property type="interactions" value="298"/>
</dbReference>